<name>A0A0P8AIA6_9EURY</name>
<comment type="caution">
    <text evidence="1">The sequence shown here is derived from an EMBL/GenBank/DDBJ whole genome shotgun (WGS) entry which is preliminary data.</text>
</comment>
<organism evidence="1 2">
    <name type="scientific">Candidatus Methanoperedens nitratireducens</name>
    <dbReference type="NCBI Taxonomy" id="1392998"/>
    <lineage>
        <taxon>Archaea</taxon>
        <taxon>Methanobacteriati</taxon>
        <taxon>Methanobacteriota</taxon>
        <taxon>Stenosarchaea group</taxon>
        <taxon>Methanomicrobia</taxon>
        <taxon>Methanosarcinales</taxon>
        <taxon>ANME-2 cluster</taxon>
        <taxon>Candidatus Methanoperedentaceae</taxon>
        <taxon>Candidatus Methanoperedens</taxon>
    </lineage>
</organism>
<dbReference type="EMBL" id="LKCM01000100">
    <property type="protein sequence ID" value="KPQ44277.1"/>
    <property type="molecule type" value="Genomic_DNA"/>
</dbReference>
<proteinExistence type="predicted"/>
<gene>
    <name evidence="1" type="ORF">MPEBLZ_01138</name>
</gene>
<protein>
    <recommendedName>
        <fullName evidence="3">Pyridoxamine 5'-phosphate oxidase</fullName>
    </recommendedName>
</protein>
<sequence>MAKIEGKCKEVMDKTEWVAIVTSGDNGLHVVATWGDYIRAIGIKGGEVVIIPAGHYNITEENLKKNNRVELLIASKQVQGNYGPGQGCCISGKGELQTSGKFAEMAKEKFPWARGALVIKVKEVSTQL</sequence>
<dbReference type="InterPro" id="IPR012349">
    <property type="entry name" value="Split_barrel_FMN-bd"/>
</dbReference>
<evidence type="ECO:0000313" key="2">
    <source>
        <dbReference type="Proteomes" id="UP000050360"/>
    </source>
</evidence>
<dbReference type="SUPFAM" id="SSF50475">
    <property type="entry name" value="FMN-binding split barrel"/>
    <property type="match status" value="1"/>
</dbReference>
<evidence type="ECO:0008006" key="3">
    <source>
        <dbReference type="Google" id="ProtNLM"/>
    </source>
</evidence>
<evidence type="ECO:0000313" key="1">
    <source>
        <dbReference type="EMBL" id="KPQ44277.1"/>
    </source>
</evidence>
<dbReference type="Proteomes" id="UP000050360">
    <property type="component" value="Unassembled WGS sequence"/>
</dbReference>
<dbReference type="AlphaFoldDB" id="A0A0P8AIA6"/>
<accession>A0A0P8AIA6</accession>
<reference evidence="1 2" key="1">
    <citation type="submission" date="2015-09" db="EMBL/GenBank/DDBJ databases">
        <title>A metagenomics-based metabolic model of nitrate-dependent anaerobic oxidation of methane by Methanoperedens-like archaea.</title>
        <authorList>
            <person name="Arshad A."/>
            <person name="Speth D.R."/>
            <person name="De Graaf R.M."/>
            <person name="Op Den Camp H.J."/>
            <person name="Jetten M.S."/>
            <person name="Welte C.U."/>
        </authorList>
    </citation>
    <scope>NUCLEOTIDE SEQUENCE [LARGE SCALE GENOMIC DNA]</scope>
</reference>
<dbReference type="Gene3D" id="2.30.110.10">
    <property type="entry name" value="Electron Transport, Fmn-binding Protein, Chain A"/>
    <property type="match status" value="1"/>
</dbReference>